<feature type="transmembrane region" description="Helical" evidence="7">
    <location>
        <begin position="247"/>
        <end position="266"/>
    </location>
</feature>
<keyword evidence="6 7" id="KW-0012">Acyltransferase</keyword>
<feature type="transmembrane region" description="Helical" evidence="7">
    <location>
        <begin position="58"/>
        <end position="75"/>
    </location>
</feature>
<feature type="transmembrane region" description="Helical" evidence="7">
    <location>
        <begin position="215"/>
        <end position="235"/>
    </location>
</feature>
<dbReference type="GO" id="GO:0016747">
    <property type="term" value="F:acyltransferase activity, transferring groups other than amino-acyl groups"/>
    <property type="evidence" value="ECO:0007669"/>
    <property type="project" value="InterPro"/>
</dbReference>
<feature type="transmembrane region" description="Helical" evidence="7">
    <location>
        <begin position="340"/>
        <end position="358"/>
    </location>
</feature>
<keyword evidence="2 7" id="KW-0808">Transferase</keyword>
<gene>
    <name evidence="7" type="primary">mdoC</name>
    <name evidence="7" type="synonym">opgC</name>
    <name evidence="9" type="ORF">GEAM_2237</name>
</gene>
<evidence type="ECO:0000313" key="10">
    <source>
        <dbReference type="Proteomes" id="UP000028640"/>
    </source>
</evidence>
<evidence type="ECO:0000256" key="1">
    <source>
        <dbReference type="ARBA" id="ARBA00022475"/>
    </source>
</evidence>
<keyword evidence="1 7" id="KW-1003">Cell membrane</keyword>
<comment type="subcellular location">
    <subcellularLocation>
        <location evidence="7">Cell membrane</location>
        <topology evidence="7">Multi-pass membrane protein</topology>
    </subcellularLocation>
</comment>
<dbReference type="InterPro" id="IPR023723">
    <property type="entry name" value="Glucans_biosynth_C"/>
</dbReference>
<dbReference type="UniPathway" id="UPA00637"/>
<dbReference type="GO" id="GO:0009250">
    <property type="term" value="P:glucan biosynthetic process"/>
    <property type="evidence" value="ECO:0007669"/>
    <property type="project" value="UniProtKB-UniRule"/>
</dbReference>
<evidence type="ECO:0000256" key="6">
    <source>
        <dbReference type="ARBA" id="ARBA00023315"/>
    </source>
</evidence>
<feature type="domain" description="Acyltransferase 3" evidence="8">
    <location>
        <begin position="11"/>
        <end position="358"/>
    </location>
</feature>
<feature type="transmembrane region" description="Helical" evidence="7">
    <location>
        <begin position="307"/>
        <end position="328"/>
    </location>
</feature>
<reference evidence="9 10" key="1">
    <citation type="submission" date="2014-05" db="EMBL/GenBank/DDBJ databases">
        <title>ATOL: Assembling a taxonomically balanced genome-scale reconstruction of the evolutionary history of the Enterobacteriaceae.</title>
        <authorList>
            <person name="Plunkett G.III."/>
            <person name="Neeno-Eckwall E.C."/>
            <person name="Glasner J.D."/>
            <person name="Perna N.T."/>
        </authorList>
    </citation>
    <scope>NUCLEOTIDE SEQUENCE [LARGE SCALE GENOMIC DNA]</scope>
    <source>
        <strain evidence="9 10">ATCC 33852</strain>
    </source>
</reference>
<name>A0A085GB20_EWIA3</name>
<dbReference type="PANTHER" id="PTHR36927:SF3">
    <property type="entry name" value="GLUCANS BIOSYNTHESIS PROTEIN C"/>
    <property type="match status" value="1"/>
</dbReference>
<feature type="transmembrane region" description="Helical" evidence="7">
    <location>
        <begin position="17"/>
        <end position="38"/>
    </location>
</feature>
<feature type="transmembrane region" description="Helical" evidence="7">
    <location>
        <begin position="131"/>
        <end position="157"/>
    </location>
</feature>
<proteinExistence type="inferred from homology"/>
<organism evidence="9 10">
    <name type="scientific">Ewingella americana (strain ATCC 33852 / DSM 4580 / CCUG 14506 / JCM 5911 / LMG 7869 / NCTC 12157 / CDC 1468-78)</name>
    <dbReference type="NCBI Taxonomy" id="910964"/>
    <lineage>
        <taxon>Bacteria</taxon>
        <taxon>Pseudomonadati</taxon>
        <taxon>Pseudomonadota</taxon>
        <taxon>Gammaproteobacteria</taxon>
        <taxon>Enterobacterales</taxon>
        <taxon>Yersiniaceae</taxon>
        <taxon>Ewingella</taxon>
    </lineage>
</organism>
<feature type="transmembrane region" description="Helical" evidence="7">
    <location>
        <begin position="178"/>
        <end position="203"/>
    </location>
</feature>
<evidence type="ECO:0000256" key="2">
    <source>
        <dbReference type="ARBA" id="ARBA00022679"/>
    </source>
</evidence>
<dbReference type="InterPro" id="IPR050623">
    <property type="entry name" value="Glucan_succinyl_AcylTrfase"/>
</dbReference>
<evidence type="ECO:0000256" key="7">
    <source>
        <dbReference type="HAMAP-Rule" id="MF_01066"/>
    </source>
</evidence>
<keyword evidence="5 7" id="KW-0472">Membrane</keyword>
<dbReference type="EMBL" id="JMPJ01000053">
    <property type="protein sequence ID" value="KFC80915.1"/>
    <property type="molecule type" value="Genomic_DNA"/>
</dbReference>
<comment type="pathway">
    <text evidence="7">Glycan metabolism; osmoregulated periplasmic glucan (OPG) biosynthesis.</text>
</comment>
<sequence length="394" mass="45785">MKPQTQQREFFLDSIRAYLMLLGIPFHISLIYSSHIWAVNSAVPSDGLTIFNDFIHAFRMQVFFVISGYFSYMLYERYDSQKWLKVRLERVAIPLAAAFPLITLPQLYFLMKFTDKFSNWDQLGLYQKINITVWEMVSHLWFLLTLVILTSICFYLFKSIKQIKNNRISAIKNKTNSLGKLSIIFLIIGFIYAAFNRAIYIFAPDLLSNGAFNFIVMQTLFYLPFFVIGAFAYKFTWLKELFIKPSAWAGVVSLFLFVAYMFNQHVNTPQLYSMELDAIITSLLGILMVNVVFSFSHYVLNFQSPWITYLVNSSLFIYLVHHPLTLIYGAFITPKINNDWVGFLLGLVFVFGIAFMLYEVHKRIPILRFLFSGKPQTMHEKSGSGPTPPQKQHS</sequence>
<protein>
    <recommendedName>
        <fullName evidence="7">Glucans biosynthesis protein C</fullName>
        <ecNumber evidence="7">2.1.-.-</ecNumber>
    </recommendedName>
</protein>
<evidence type="ECO:0000256" key="4">
    <source>
        <dbReference type="ARBA" id="ARBA00022989"/>
    </source>
</evidence>
<dbReference type="STRING" id="910964.GEAM_2237"/>
<dbReference type="InterPro" id="IPR002656">
    <property type="entry name" value="Acyl_transf_3_dom"/>
</dbReference>
<evidence type="ECO:0000259" key="8">
    <source>
        <dbReference type="Pfam" id="PF01757"/>
    </source>
</evidence>
<evidence type="ECO:0000256" key="5">
    <source>
        <dbReference type="ARBA" id="ARBA00023136"/>
    </source>
</evidence>
<comment type="caution">
    <text evidence="9">The sequence shown here is derived from an EMBL/GenBank/DDBJ whole genome shotgun (WGS) entry which is preliminary data.</text>
</comment>
<dbReference type="EC" id="2.1.-.-" evidence="7"/>
<keyword evidence="4 7" id="KW-1133">Transmembrane helix</keyword>
<dbReference type="GO" id="GO:0005886">
    <property type="term" value="C:plasma membrane"/>
    <property type="evidence" value="ECO:0007669"/>
    <property type="project" value="UniProtKB-SubCell"/>
</dbReference>
<dbReference type="GeneID" id="78380577"/>
<dbReference type="AlphaFoldDB" id="A0A085GB20"/>
<dbReference type="eggNOG" id="COG1835">
    <property type="taxonomic scope" value="Bacteria"/>
</dbReference>
<comment type="similarity">
    <text evidence="7">Belongs to the acyltransferase 3 family. OpgC subfamily.</text>
</comment>
<dbReference type="GO" id="GO:0016741">
    <property type="term" value="F:transferase activity, transferring one-carbon groups"/>
    <property type="evidence" value="ECO:0007669"/>
    <property type="project" value="UniProtKB-UniRule"/>
</dbReference>
<dbReference type="Proteomes" id="UP000028640">
    <property type="component" value="Unassembled WGS sequence"/>
</dbReference>
<evidence type="ECO:0000313" key="9">
    <source>
        <dbReference type="EMBL" id="KFC80915.1"/>
    </source>
</evidence>
<feature type="transmembrane region" description="Helical" evidence="7">
    <location>
        <begin position="278"/>
        <end position="300"/>
    </location>
</feature>
<comment type="function">
    <text evidence="7">Necessary for the succinyl substitution of periplasmic glucans. Could catalyze the transfer of succinyl residues from the cytoplasmic side of the membrane to the nascent glucan backbones on the periplasmic side of the membrane.</text>
</comment>
<dbReference type="Pfam" id="PF01757">
    <property type="entry name" value="Acyl_transf_3"/>
    <property type="match status" value="1"/>
</dbReference>
<dbReference type="NCBIfam" id="NF003014">
    <property type="entry name" value="PRK03854.1"/>
    <property type="match status" value="1"/>
</dbReference>
<keyword evidence="3 7" id="KW-0812">Transmembrane</keyword>
<keyword evidence="10" id="KW-1185">Reference proteome</keyword>
<dbReference type="RefSeq" id="WP_034791428.1">
    <property type="nucleotide sequence ID" value="NZ_JMPJ01000053.1"/>
</dbReference>
<feature type="transmembrane region" description="Helical" evidence="7">
    <location>
        <begin position="91"/>
        <end position="111"/>
    </location>
</feature>
<evidence type="ECO:0000256" key="3">
    <source>
        <dbReference type="ARBA" id="ARBA00022692"/>
    </source>
</evidence>
<accession>A0A085GB20</accession>
<dbReference type="PANTHER" id="PTHR36927">
    <property type="entry name" value="BLR4337 PROTEIN"/>
    <property type="match status" value="1"/>
</dbReference>
<dbReference type="OrthoDB" id="341887at2"/>
<dbReference type="HAMAP" id="MF_01066">
    <property type="entry name" value="MdoC_OpgC"/>
    <property type="match status" value="1"/>
</dbReference>